<dbReference type="AlphaFoldDB" id="S2J5F9"/>
<gene>
    <name evidence="2" type="ORF">HMPREF1544_09872</name>
</gene>
<proteinExistence type="predicted"/>
<keyword evidence="3" id="KW-1185">Reference proteome</keyword>
<name>S2J5F9_MUCC1</name>
<accession>S2J5F9</accession>
<dbReference type="OrthoDB" id="2289118at2759"/>
<dbReference type="EMBL" id="KE124073">
    <property type="protein sequence ID" value="EPB83397.1"/>
    <property type="molecule type" value="Genomic_DNA"/>
</dbReference>
<organism evidence="2 3">
    <name type="scientific">Mucor circinelloides f. circinelloides (strain 1006PhL)</name>
    <name type="common">Mucormycosis agent</name>
    <name type="synonym">Calyptromyces circinelloides</name>
    <dbReference type="NCBI Taxonomy" id="1220926"/>
    <lineage>
        <taxon>Eukaryota</taxon>
        <taxon>Fungi</taxon>
        <taxon>Fungi incertae sedis</taxon>
        <taxon>Mucoromycota</taxon>
        <taxon>Mucoromycotina</taxon>
        <taxon>Mucoromycetes</taxon>
        <taxon>Mucorales</taxon>
        <taxon>Mucorineae</taxon>
        <taxon>Mucoraceae</taxon>
        <taxon>Mucor</taxon>
    </lineage>
</organism>
<dbReference type="VEuPathDB" id="FungiDB:HMPREF1544_09872"/>
<dbReference type="Proteomes" id="UP000014254">
    <property type="component" value="Unassembled WGS sequence"/>
</dbReference>
<evidence type="ECO:0000256" key="1">
    <source>
        <dbReference type="SAM" id="MobiDB-lite"/>
    </source>
</evidence>
<reference evidence="3" key="1">
    <citation type="submission" date="2013-05" db="EMBL/GenBank/DDBJ databases">
        <title>The Genome sequence of Mucor circinelloides f. circinelloides 1006PhL.</title>
        <authorList>
            <consortium name="The Broad Institute Genomics Platform"/>
            <person name="Cuomo C."/>
            <person name="Earl A."/>
            <person name="Findley K."/>
            <person name="Lee S.C."/>
            <person name="Walker B."/>
            <person name="Young S."/>
            <person name="Zeng Q."/>
            <person name="Gargeya S."/>
            <person name="Fitzgerald M."/>
            <person name="Haas B."/>
            <person name="Abouelleil A."/>
            <person name="Allen A.W."/>
            <person name="Alvarado L."/>
            <person name="Arachchi H.M."/>
            <person name="Berlin A.M."/>
            <person name="Chapman S.B."/>
            <person name="Gainer-Dewar J."/>
            <person name="Goldberg J."/>
            <person name="Griggs A."/>
            <person name="Gujja S."/>
            <person name="Hansen M."/>
            <person name="Howarth C."/>
            <person name="Imamovic A."/>
            <person name="Ireland A."/>
            <person name="Larimer J."/>
            <person name="McCowan C."/>
            <person name="Murphy C."/>
            <person name="Pearson M."/>
            <person name="Poon T.W."/>
            <person name="Priest M."/>
            <person name="Roberts A."/>
            <person name="Saif S."/>
            <person name="Shea T."/>
            <person name="Sisk P."/>
            <person name="Sykes S."/>
            <person name="Wortman J."/>
            <person name="Nusbaum C."/>
            <person name="Birren B."/>
        </authorList>
    </citation>
    <scope>NUCLEOTIDE SEQUENCE [LARGE SCALE GENOMIC DNA]</scope>
    <source>
        <strain evidence="3">1006PhL</strain>
    </source>
</reference>
<dbReference type="STRING" id="1220926.S2J5F9"/>
<feature type="region of interest" description="Disordered" evidence="1">
    <location>
        <begin position="331"/>
        <end position="358"/>
    </location>
</feature>
<sequence length="358" mass="40786">MHIVTIHGGDKPNHRVTIKLKCSIKLKWLAIDKLYIKADVFQDSSKVLSLTNTVILNKLETMKQNLKYVHDLHKKDLLYYHIIDLATSSKKQAVRQALDDTQIKQYISDMKVEFKTDQVVVNFIKNIRKASENKPLMDALKETKAIIKALPNGTPLTLLKEAVYKMIKFCAGAIFVDENKFSGAWNEIEYTFFFIYPLLKQALHNVPFEFRLGESHLKCAIKNTNDDEAAESGPKIDIIMYYKRLDLAMSVVEVSGPNHKVNKNHCLGDRVKIAKILKSILKAIEKSTKTLISSHSKRSKSFLSLLLNLPRLYNEMFSKIDDFLEASSEHDVPSCSNSEVSTPNVSPKNPKQKSSLFR</sequence>
<feature type="compositionally biased region" description="Polar residues" evidence="1">
    <location>
        <begin position="334"/>
        <end position="358"/>
    </location>
</feature>
<evidence type="ECO:0000313" key="2">
    <source>
        <dbReference type="EMBL" id="EPB83397.1"/>
    </source>
</evidence>
<protein>
    <submittedName>
        <fullName evidence="2">Uncharacterized protein</fullName>
    </submittedName>
</protein>
<evidence type="ECO:0000313" key="3">
    <source>
        <dbReference type="Proteomes" id="UP000014254"/>
    </source>
</evidence>
<dbReference type="InParanoid" id="S2J5F9"/>